<sequence length="620" mass="71016">MVQTSGFFEATVLCSFLFMVILPQDVWSVPASENYPSRRKVGCSLSRAGKNGTTDQHFRGEDMWSGEGRNGDGENEGQTRDRAVANELNRRSDNQPPSGDRLGDRSRESTFESTTWYNGPSTTDSYSRGTRTRRQTTTESWEGTVESMNSRVCADGTVDAISGYRGERVVFKNEWMWRLGSDMREPFEIHRQFPELPEDVRKIDAAYENVITSTLVLISGQNFWEFFGSSLKASGTLEELGLPSDITHVDAASEWTMQGRQVVLFLSGGRQFLLDPETSQEKVDQAEIFAQLSMHPELRTMTAAFPSSLETPDELSLIRNQDLWILDKDLSLKHSREKLAQVVFNCDTFNNVDRRRVTTEQTEEPTTNRRTVPTTERHRTARPTIYNRDRTTEPTIYNRDRRTRPTTDKRDETTAPTMYNRDRTTEPTMYNRDRSTRPTLYNRDRTTEPTYYNRDRTREPTTHRIREIVTVPTTDRSTTERSSSNLHPNNAWICEENSIDAISSYMGVLLAFKSEFMWSLKDVGDMPEPSNIHVEFPELPQNVHKIDAAFQNKISSTLVLTSGRKFWQFSGRSLVKSGTLRDFGLPRNVTHIDAATEWMVEGFPSVLIFSLNFVFGCSKL</sequence>
<dbReference type="PaxDb" id="121845-A0A3Q0IR49"/>
<evidence type="ECO:0000313" key="4">
    <source>
        <dbReference type="RefSeq" id="XP_026678769.1"/>
    </source>
</evidence>
<feature type="region of interest" description="Disordered" evidence="1">
    <location>
        <begin position="400"/>
        <end position="446"/>
    </location>
</feature>
<feature type="signal peptide" evidence="2">
    <location>
        <begin position="1"/>
        <end position="28"/>
    </location>
</feature>
<dbReference type="InterPro" id="IPR036375">
    <property type="entry name" value="Hemopexin-like_dom_sf"/>
</dbReference>
<evidence type="ECO:0000256" key="1">
    <source>
        <dbReference type="SAM" id="MobiDB-lite"/>
    </source>
</evidence>
<dbReference type="KEGG" id="dci:103508334"/>
<name>A0A3Q0IR49_DIACI</name>
<dbReference type="GeneID" id="103508334"/>
<feature type="compositionally biased region" description="Polar residues" evidence="1">
    <location>
        <begin position="364"/>
        <end position="374"/>
    </location>
</feature>
<dbReference type="AlphaFoldDB" id="A0A3Q0IR49"/>
<feature type="compositionally biased region" description="Basic and acidic residues" evidence="1">
    <location>
        <begin position="69"/>
        <end position="93"/>
    </location>
</feature>
<dbReference type="Proteomes" id="UP000079169">
    <property type="component" value="Unplaced"/>
</dbReference>
<feature type="compositionally biased region" description="Basic and acidic residues" evidence="1">
    <location>
        <begin position="420"/>
        <end position="446"/>
    </location>
</feature>
<dbReference type="InterPro" id="IPR018487">
    <property type="entry name" value="Hemopexin-like_repeat"/>
</dbReference>
<feature type="chain" id="PRO_5018119719" evidence="2">
    <location>
        <begin position="29"/>
        <end position="620"/>
    </location>
</feature>
<accession>A0A3Q0IR49</accession>
<keyword evidence="2" id="KW-0732">Signal</keyword>
<dbReference type="STRING" id="121845.A0A3Q0IR49"/>
<feature type="region of interest" description="Disordered" evidence="1">
    <location>
        <begin position="32"/>
        <end position="145"/>
    </location>
</feature>
<proteinExistence type="predicted"/>
<keyword evidence="3" id="KW-1185">Reference proteome</keyword>
<dbReference type="SMART" id="SM00120">
    <property type="entry name" value="HX"/>
    <property type="match status" value="5"/>
</dbReference>
<dbReference type="SUPFAM" id="SSF50923">
    <property type="entry name" value="Hemopexin-like domain"/>
    <property type="match status" value="2"/>
</dbReference>
<feature type="region of interest" description="Disordered" evidence="1">
    <location>
        <begin position="357"/>
        <end position="378"/>
    </location>
</feature>
<protein>
    <submittedName>
        <fullName evidence="4">Uncharacterized protein LOC103508334</fullName>
    </submittedName>
</protein>
<dbReference type="RefSeq" id="XP_026678769.1">
    <property type="nucleotide sequence ID" value="XM_026822968.1"/>
</dbReference>
<reference evidence="4" key="1">
    <citation type="submission" date="2025-08" db="UniProtKB">
        <authorList>
            <consortium name="RefSeq"/>
        </authorList>
    </citation>
    <scope>IDENTIFICATION</scope>
</reference>
<gene>
    <name evidence="4" type="primary">LOC103508334</name>
</gene>
<feature type="compositionally biased region" description="Polar residues" evidence="1">
    <location>
        <begin position="111"/>
        <end position="127"/>
    </location>
</feature>
<evidence type="ECO:0000256" key="2">
    <source>
        <dbReference type="SAM" id="SignalP"/>
    </source>
</evidence>
<organism evidence="3 4">
    <name type="scientific">Diaphorina citri</name>
    <name type="common">Asian citrus psyllid</name>
    <dbReference type="NCBI Taxonomy" id="121845"/>
    <lineage>
        <taxon>Eukaryota</taxon>
        <taxon>Metazoa</taxon>
        <taxon>Ecdysozoa</taxon>
        <taxon>Arthropoda</taxon>
        <taxon>Hexapoda</taxon>
        <taxon>Insecta</taxon>
        <taxon>Pterygota</taxon>
        <taxon>Neoptera</taxon>
        <taxon>Paraneoptera</taxon>
        <taxon>Hemiptera</taxon>
        <taxon>Sternorrhyncha</taxon>
        <taxon>Psylloidea</taxon>
        <taxon>Psyllidae</taxon>
        <taxon>Diaphorininae</taxon>
        <taxon>Diaphorina</taxon>
    </lineage>
</organism>
<dbReference type="Gene3D" id="2.110.10.10">
    <property type="entry name" value="Hemopexin-like domain"/>
    <property type="match status" value="2"/>
</dbReference>
<feature type="compositionally biased region" description="Basic and acidic residues" evidence="1">
    <location>
        <begin position="400"/>
        <end position="413"/>
    </location>
</feature>
<evidence type="ECO:0000313" key="3">
    <source>
        <dbReference type="Proteomes" id="UP000079169"/>
    </source>
</evidence>
<feature type="compositionally biased region" description="Basic and acidic residues" evidence="1">
    <location>
        <begin position="101"/>
        <end position="110"/>
    </location>
</feature>